<dbReference type="OrthoDB" id="274683at2759"/>
<dbReference type="PANTHER" id="PTHR11229">
    <property type="entry name" value="50S RIBOSOMAL PROTEIN L3"/>
    <property type="match status" value="1"/>
</dbReference>
<keyword evidence="3" id="KW-0809">Transit peptide</keyword>
<dbReference type="PANTHER" id="PTHR11229:SF8">
    <property type="entry name" value="LARGE RIBOSOMAL SUBUNIT PROTEIN UL3M"/>
    <property type="match status" value="1"/>
</dbReference>
<name>A0A4P9X2E6_9FUNG</name>
<dbReference type="Proteomes" id="UP000274922">
    <property type="component" value="Unassembled WGS sequence"/>
</dbReference>
<keyword evidence="4 8" id="KW-0689">Ribosomal protein</keyword>
<proteinExistence type="inferred from homology"/>
<sequence>MSSACSMRPEPSKDAVASLPVSRLRRTGLIAVKRGMTTLFDVHGAAVATTILEVRACQVVRSRWDPQTAQYLVEVGASDGLPVGPNRLSPAQRGHFDRHQCEPKPCLTSFPVDDAAVLPSGTPLTSTHFVPGQYIDVQGTTLGKGFQGAMKRWGFHGQDASHGVSKAHRSLGSTGACQNPGKVWRGKKMAGRMGGVRRTVKNLQVLKIDPRYHLIYVRGHIPGVDNAPVRLTDAIDRQHRGTCFPTDAVVPFPAAPAIAASAETPVPREYAITAPQPGERDPFVQREVARA</sequence>
<evidence type="ECO:0000256" key="2">
    <source>
        <dbReference type="ARBA" id="ARBA00006540"/>
    </source>
</evidence>
<dbReference type="STRING" id="1555241.A0A4P9X2E6"/>
<feature type="compositionally biased region" description="Basic and acidic residues" evidence="9">
    <location>
        <begin position="278"/>
        <end position="291"/>
    </location>
</feature>
<evidence type="ECO:0000313" key="10">
    <source>
        <dbReference type="EMBL" id="RKO99318.1"/>
    </source>
</evidence>
<evidence type="ECO:0000256" key="1">
    <source>
        <dbReference type="ARBA" id="ARBA00004173"/>
    </source>
</evidence>
<keyword evidence="11" id="KW-1185">Reference proteome</keyword>
<feature type="region of interest" description="Disordered" evidence="9">
    <location>
        <begin position="272"/>
        <end position="291"/>
    </location>
</feature>
<dbReference type="GO" id="GO:0006412">
    <property type="term" value="P:translation"/>
    <property type="evidence" value="ECO:0007669"/>
    <property type="project" value="InterPro"/>
</dbReference>
<dbReference type="InterPro" id="IPR000597">
    <property type="entry name" value="Ribosomal_uL3"/>
</dbReference>
<evidence type="ECO:0000256" key="9">
    <source>
        <dbReference type="SAM" id="MobiDB-lite"/>
    </source>
</evidence>
<dbReference type="AlphaFoldDB" id="A0A4P9X2E6"/>
<gene>
    <name evidence="10" type="ORF">CXG81DRAFT_30234</name>
</gene>
<dbReference type="GO" id="GO:0005762">
    <property type="term" value="C:mitochondrial large ribosomal subunit"/>
    <property type="evidence" value="ECO:0007669"/>
    <property type="project" value="TreeGrafter"/>
</dbReference>
<dbReference type="PROSITE" id="PS00474">
    <property type="entry name" value="RIBOSOMAL_L3"/>
    <property type="match status" value="1"/>
</dbReference>
<dbReference type="Gene3D" id="2.40.30.10">
    <property type="entry name" value="Translation factors"/>
    <property type="match status" value="2"/>
</dbReference>
<keyword evidence="6 8" id="KW-0687">Ribonucleoprotein</keyword>
<organism evidence="10 11">
    <name type="scientific">Caulochytrium protostelioides</name>
    <dbReference type="NCBI Taxonomy" id="1555241"/>
    <lineage>
        <taxon>Eukaryota</taxon>
        <taxon>Fungi</taxon>
        <taxon>Fungi incertae sedis</taxon>
        <taxon>Chytridiomycota</taxon>
        <taxon>Chytridiomycota incertae sedis</taxon>
        <taxon>Chytridiomycetes</taxon>
        <taxon>Caulochytriales</taxon>
        <taxon>Caulochytriaceae</taxon>
        <taxon>Caulochytrium</taxon>
    </lineage>
</organism>
<dbReference type="InterPro" id="IPR019926">
    <property type="entry name" value="Ribosomal_uL3_CS"/>
</dbReference>
<dbReference type="Pfam" id="PF00297">
    <property type="entry name" value="Ribosomal_L3"/>
    <property type="match status" value="1"/>
</dbReference>
<evidence type="ECO:0000256" key="5">
    <source>
        <dbReference type="ARBA" id="ARBA00023128"/>
    </source>
</evidence>
<reference evidence="11" key="1">
    <citation type="journal article" date="2018" name="Nat. Microbiol.">
        <title>Leveraging single-cell genomics to expand the fungal tree of life.</title>
        <authorList>
            <person name="Ahrendt S.R."/>
            <person name="Quandt C.A."/>
            <person name="Ciobanu D."/>
            <person name="Clum A."/>
            <person name="Salamov A."/>
            <person name="Andreopoulos B."/>
            <person name="Cheng J.F."/>
            <person name="Woyke T."/>
            <person name="Pelin A."/>
            <person name="Henrissat B."/>
            <person name="Reynolds N.K."/>
            <person name="Benny G.L."/>
            <person name="Smith M.E."/>
            <person name="James T.Y."/>
            <person name="Grigoriev I.V."/>
        </authorList>
    </citation>
    <scope>NUCLEOTIDE SEQUENCE [LARGE SCALE GENOMIC DNA]</scope>
    <source>
        <strain evidence="11">ATCC 52028</strain>
    </source>
</reference>
<dbReference type="GO" id="GO:0003735">
    <property type="term" value="F:structural constituent of ribosome"/>
    <property type="evidence" value="ECO:0007669"/>
    <property type="project" value="InterPro"/>
</dbReference>
<dbReference type="EMBL" id="ML014297">
    <property type="protein sequence ID" value="RKO99318.1"/>
    <property type="molecule type" value="Genomic_DNA"/>
</dbReference>
<dbReference type="FunFam" id="2.40.30.10:FF:000004">
    <property type="entry name" value="50S ribosomal protein L3"/>
    <property type="match status" value="1"/>
</dbReference>
<dbReference type="InterPro" id="IPR019927">
    <property type="entry name" value="Ribosomal_uL3_bac/org-type"/>
</dbReference>
<comment type="similarity">
    <text evidence="2 8">Belongs to the universal ribosomal protein uL3 family.</text>
</comment>
<protein>
    <recommendedName>
        <fullName evidence="7">Large ribosomal subunit protein uL3m</fullName>
    </recommendedName>
</protein>
<evidence type="ECO:0000256" key="6">
    <source>
        <dbReference type="ARBA" id="ARBA00023274"/>
    </source>
</evidence>
<accession>A0A4P9X2E6</accession>
<evidence type="ECO:0000256" key="8">
    <source>
        <dbReference type="RuleBase" id="RU003905"/>
    </source>
</evidence>
<dbReference type="NCBIfam" id="TIGR03625">
    <property type="entry name" value="L3_bact"/>
    <property type="match status" value="1"/>
</dbReference>
<comment type="subcellular location">
    <subcellularLocation>
        <location evidence="1">Mitochondrion</location>
    </subcellularLocation>
</comment>
<dbReference type="InterPro" id="IPR009000">
    <property type="entry name" value="Transl_B-barrel_sf"/>
</dbReference>
<dbReference type="SUPFAM" id="SSF50447">
    <property type="entry name" value="Translation proteins"/>
    <property type="match status" value="1"/>
</dbReference>
<evidence type="ECO:0000256" key="7">
    <source>
        <dbReference type="ARBA" id="ARBA00035209"/>
    </source>
</evidence>
<evidence type="ECO:0000256" key="4">
    <source>
        <dbReference type="ARBA" id="ARBA00022980"/>
    </source>
</evidence>
<evidence type="ECO:0000256" key="3">
    <source>
        <dbReference type="ARBA" id="ARBA00022946"/>
    </source>
</evidence>
<evidence type="ECO:0000313" key="11">
    <source>
        <dbReference type="Proteomes" id="UP000274922"/>
    </source>
</evidence>
<keyword evidence="5" id="KW-0496">Mitochondrion</keyword>